<gene>
    <name evidence="3" type="primary">ccsA</name>
    <name evidence="3" type="ORF">HF682_17165</name>
</gene>
<dbReference type="Proteomes" id="UP000587991">
    <property type="component" value="Unassembled WGS sequence"/>
</dbReference>
<keyword evidence="1" id="KW-0472">Membrane</keyword>
<dbReference type="GO" id="GO:0017004">
    <property type="term" value="P:cytochrome complex assembly"/>
    <property type="evidence" value="ECO:0007669"/>
    <property type="project" value="InterPro"/>
</dbReference>
<reference evidence="3 4" key="1">
    <citation type="submission" date="2020-04" db="EMBL/GenBank/DDBJ databases">
        <title>Draft genome of Leeia sp. IMCC25680.</title>
        <authorList>
            <person name="Song J."/>
            <person name="Cho J.-C."/>
        </authorList>
    </citation>
    <scope>NUCLEOTIDE SEQUENCE [LARGE SCALE GENOMIC DNA]</scope>
    <source>
        <strain evidence="3 4">IMCC25680</strain>
    </source>
</reference>
<feature type="transmembrane region" description="Helical" evidence="1">
    <location>
        <begin position="90"/>
        <end position="114"/>
    </location>
</feature>
<evidence type="ECO:0000256" key="1">
    <source>
        <dbReference type="SAM" id="Phobius"/>
    </source>
</evidence>
<keyword evidence="1" id="KW-1133">Transmembrane helix</keyword>
<dbReference type="InterPro" id="IPR052372">
    <property type="entry name" value="YpjD/HemX"/>
</dbReference>
<dbReference type="PANTHER" id="PTHR38034:SF1">
    <property type="entry name" value="INNER MEMBRANE PROTEIN YPJD"/>
    <property type="match status" value="1"/>
</dbReference>
<feature type="transmembrane region" description="Helical" evidence="1">
    <location>
        <begin position="243"/>
        <end position="264"/>
    </location>
</feature>
<sequence length="266" mass="29231">MFSFVIALIYLMLAWHFQRTRWAGRSPLLPIQAEPYVLGVALLAHAAVLGLAVVTPLGVNLGIGNATSMLACLILLMVYCSAHWQNLSGLYPLLLPLAALGTGLQAILPAQHLLVDASQPWFKLHLLLALMAYSLLSVATLLALFMTVVEYNLHHVQNHRSLQQLPPLLGLERLLFNTILVGFLLLTAALISGALFSHSRLGAWFLPNHKNIFSLISWLAFGGLLLGHHTLGWRGRLATRLTLLGSVFLLLAYVGSKFVLEVVLRR</sequence>
<dbReference type="Pfam" id="PF01578">
    <property type="entry name" value="Cytochrom_C_asm"/>
    <property type="match status" value="1"/>
</dbReference>
<comment type="caution">
    <text evidence="3">The sequence shown here is derived from an EMBL/GenBank/DDBJ whole genome shotgun (WGS) entry which is preliminary data.</text>
</comment>
<evidence type="ECO:0000313" key="3">
    <source>
        <dbReference type="EMBL" id="NLR76902.1"/>
    </source>
</evidence>
<accession>A0A847SLT2</accession>
<feature type="transmembrane region" description="Helical" evidence="1">
    <location>
        <begin position="174"/>
        <end position="196"/>
    </location>
</feature>
<name>A0A847SLT2_9NEIS</name>
<organism evidence="3 4">
    <name type="scientific">Leeia aquatica</name>
    <dbReference type="NCBI Taxonomy" id="2725557"/>
    <lineage>
        <taxon>Bacteria</taxon>
        <taxon>Pseudomonadati</taxon>
        <taxon>Pseudomonadota</taxon>
        <taxon>Betaproteobacteria</taxon>
        <taxon>Neisseriales</taxon>
        <taxon>Leeiaceae</taxon>
        <taxon>Leeia</taxon>
    </lineage>
</organism>
<feature type="transmembrane region" description="Helical" evidence="1">
    <location>
        <begin position="126"/>
        <end position="149"/>
    </location>
</feature>
<dbReference type="PANTHER" id="PTHR38034">
    <property type="entry name" value="INNER MEMBRANE PROTEIN YPJD"/>
    <property type="match status" value="1"/>
</dbReference>
<keyword evidence="4" id="KW-1185">Reference proteome</keyword>
<evidence type="ECO:0000259" key="2">
    <source>
        <dbReference type="Pfam" id="PF01578"/>
    </source>
</evidence>
<keyword evidence="1" id="KW-0812">Transmembrane</keyword>
<dbReference type="AlphaFoldDB" id="A0A847SLT2"/>
<feature type="transmembrane region" description="Helical" evidence="1">
    <location>
        <begin position="66"/>
        <end position="84"/>
    </location>
</feature>
<dbReference type="RefSeq" id="WP_168878570.1">
    <property type="nucleotide sequence ID" value="NZ_JABAIM010000005.1"/>
</dbReference>
<protein>
    <submittedName>
        <fullName evidence="3">Cytochrome c biogenesis protein CcsA</fullName>
    </submittedName>
</protein>
<dbReference type="EMBL" id="JABAIM010000005">
    <property type="protein sequence ID" value="NLR76902.1"/>
    <property type="molecule type" value="Genomic_DNA"/>
</dbReference>
<dbReference type="InterPro" id="IPR002541">
    <property type="entry name" value="Cyt_c_assembly"/>
</dbReference>
<dbReference type="GO" id="GO:0020037">
    <property type="term" value="F:heme binding"/>
    <property type="evidence" value="ECO:0007669"/>
    <property type="project" value="InterPro"/>
</dbReference>
<evidence type="ECO:0000313" key="4">
    <source>
        <dbReference type="Proteomes" id="UP000587991"/>
    </source>
</evidence>
<feature type="transmembrane region" description="Helical" evidence="1">
    <location>
        <begin position="33"/>
        <end position="54"/>
    </location>
</feature>
<feature type="domain" description="Cytochrome c assembly protein" evidence="2">
    <location>
        <begin position="66"/>
        <end position="262"/>
    </location>
</feature>
<feature type="transmembrane region" description="Helical" evidence="1">
    <location>
        <begin position="212"/>
        <end position="231"/>
    </location>
</feature>
<proteinExistence type="predicted"/>